<reference evidence="2 4" key="1">
    <citation type="journal article" date="2014" name="BMC Genomics">
        <title>Genome sequence of Anopheles sinensis provides insight into genetics basis of mosquito competence for malaria parasites.</title>
        <authorList>
            <person name="Zhou D."/>
            <person name="Zhang D."/>
            <person name="Ding G."/>
            <person name="Shi L."/>
            <person name="Hou Q."/>
            <person name="Ye Y."/>
            <person name="Xu Y."/>
            <person name="Zhou H."/>
            <person name="Xiong C."/>
            <person name="Li S."/>
            <person name="Yu J."/>
            <person name="Hong S."/>
            <person name="Yu X."/>
            <person name="Zou P."/>
            <person name="Chen C."/>
            <person name="Chang X."/>
            <person name="Wang W."/>
            <person name="Lv Y."/>
            <person name="Sun Y."/>
            <person name="Ma L."/>
            <person name="Shen B."/>
            <person name="Zhu C."/>
        </authorList>
    </citation>
    <scope>NUCLEOTIDE SEQUENCE [LARGE SCALE GENOMIC DNA]</scope>
</reference>
<organism evidence="2">
    <name type="scientific">Anopheles sinensis</name>
    <name type="common">Mosquito</name>
    <dbReference type="NCBI Taxonomy" id="74873"/>
    <lineage>
        <taxon>Eukaryota</taxon>
        <taxon>Metazoa</taxon>
        <taxon>Ecdysozoa</taxon>
        <taxon>Arthropoda</taxon>
        <taxon>Hexapoda</taxon>
        <taxon>Insecta</taxon>
        <taxon>Pterygota</taxon>
        <taxon>Neoptera</taxon>
        <taxon>Endopterygota</taxon>
        <taxon>Diptera</taxon>
        <taxon>Nematocera</taxon>
        <taxon>Culicoidea</taxon>
        <taxon>Culicidae</taxon>
        <taxon>Anophelinae</taxon>
        <taxon>Anopheles</taxon>
    </lineage>
</organism>
<dbReference type="EMBL" id="ATLV01012454">
    <property type="status" value="NOT_ANNOTATED_CDS"/>
    <property type="molecule type" value="Genomic_DNA"/>
</dbReference>
<keyword evidence="1" id="KW-0732">Signal</keyword>
<dbReference type="Proteomes" id="UP000030765">
    <property type="component" value="Unassembled WGS sequence"/>
</dbReference>
<proteinExistence type="predicted"/>
<dbReference type="VEuPathDB" id="VectorBase:ASIC003951"/>
<evidence type="ECO:0000313" key="2">
    <source>
        <dbReference type="EMBL" id="KFB36790.1"/>
    </source>
</evidence>
<accession>A0A084VFP6</accession>
<evidence type="ECO:0008006" key="5">
    <source>
        <dbReference type="Google" id="ProtNLM"/>
    </source>
</evidence>
<dbReference type="EnsemblMetazoa" id="ASIC003951-RA">
    <property type="protein sequence ID" value="ASIC003951-PA"/>
    <property type="gene ID" value="ASIC003951"/>
</dbReference>
<protein>
    <recommendedName>
        <fullName evidence="5">Secreted protein</fullName>
    </recommendedName>
</protein>
<name>A0A084VFP6_ANOSI</name>
<sequence length="111" mass="12147">MAETSSPPSPLLSLALALAIPPRTSASSVEQVGFHNRQRQQQQQQRQHIVCVRGALFRGLSFFGAFAQSSLGSREFGQRSAPAFCRSTGRDRCTDDDRGLLTIMLLAVEPE</sequence>
<feature type="chain" id="PRO_5001783582" description="Secreted protein" evidence="1">
    <location>
        <begin position="27"/>
        <end position="111"/>
    </location>
</feature>
<evidence type="ECO:0000313" key="4">
    <source>
        <dbReference type="Proteomes" id="UP000030765"/>
    </source>
</evidence>
<dbReference type="AlphaFoldDB" id="A0A084VFP6"/>
<reference evidence="3" key="2">
    <citation type="submission" date="2020-05" db="UniProtKB">
        <authorList>
            <consortium name="EnsemblMetazoa"/>
        </authorList>
    </citation>
    <scope>IDENTIFICATION</scope>
</reference>
<gene>
    <name evidence="2" type="ORF">ZHAS_00003951</name>
</gene>
<evidence type="ECO:0000256" key="1">
    <source>
        <dbReference type="SAM" id="SignalP"/>
    </source>
</evidence>
<keyword evidence="4" id="KW-1185">Reference proteome</keyword>
<feature type="signal peptide" evidence="1">
    <location>
        <begin position="1"/>
        <end position="26"/>
    </location>
</feature>
<evidence type="ECO:0000313" key="3">
    <source>
        <dbReference type="EnsemblMetazoa" id="ASIC003951-PA"/>
    </source>
</evidence>
<dbReference type="EMBL" id="KE524793">
    <property type="protein sequence ID" value="KFB36790.1"/>
    <property type="molecule type" value="Genomic_DNA"/>
</dbReference>